<name>A0A392PEX9_9FABA</name>
<keyword evidence="2" id="KW-1185">Reference proteome</keyword>
<evidence type="ECO:0000313" key="2">
    <source>
        <dbReference type="Proteomes" id="UP000265520"/>
    </source>
</evidence>
<dbReference type="Proteomes" id="UP000265520">
    <property type="component" value="Unassembled WGS sequence"/>
</dbReference>
<organism evidence="1 2">
    <name type="scientific">Trifolium medium</name>
    <dbReference type="NCBI Taxonomy" id="97028"/>
    <lineage>
        <taxon>Eukaryota</taxon>
        <taxon>Viridiplantae</taxon>
        <taxon>Streptophyta</taxon>
        <taxon>Embryophyta</taxon>
        <taxon>Tracheophyta</taxon>
        <taxon>Spermatophyta</taxon>
        <taxon>Magnoliopsida</taxon>
        <taxon>eudicotyledons</taxon>
        <taxon>Gunneridae</taxon>
        <taxon>Pentapetalae</taxon>
        <taxon>rosids</taxon>
        <taxon>fabids</taxon>
        <taxon>Fabales</taxon>
        <taxon>Fabaceae</taxon>
        <taxon>Papilionoideae</taxon>
        <taxon>50 kb inversion clade</taxon>
        <taxon>NPAAA clade</taxon>
        <taxon>Hologalegina</taxon>
        <taxon>IRL clade</taxon>
        <taxon>Trifolieae</taxon>
        <taxon>Trifolium</taxon>
    </lineage>
</organism>
<protein>
    <submittedName>
        <fullName evidence="1">Uncharacterized protein</fullName>
    </submittedName>
</protein>
<accession>A0A392PEX9</accession>
<proteinExistence type="predicted"/>
<dbReference type="EMBL" id="LXQA010075336">
    <property type="protein sequence ID" value="MCI10197.1"/>
    <property type="molecule type" value="Genomic_DNA"/>
</dbReference>
<sequence length="41" mass="4334">MRWLSTVDKLVITLVVGGGHSGVKVVGWNSGGRSSGQQPPW</sequence>
<evidence type="ECO:0000313" key="1">
    <source>
        <dbReference type="EMBL" id="MCI10197.1"/>
    </source>
</evidence>
<dbReference type="AlphaFoldDB" id="A0A392PEX9"/>
<comment type="caution">
    <text evidence="1">The sequence shown here is derived from an EMBL/GenBank/DDBJ whole genome shotgun (WGS) entry which is preliminary data.</text>
</comment>
<reference evidence="1 2" key="1">
    <citation type="journal article" date="2018" name="Front. Plant Sci.">
        <title>Red Clover (Trifolium pratense) and Zigzag Clover (T. medium) - A Picture of Genomic Similarities and Differences.</title>
        <authorList>
            <person name="Dluhosova J."/>
            <person name="Istvanek J."/>
            <person name="Nedelnik J."/>
            <person name="Repkova J."/>
        </authorList>
    </citation>
    <scope>NUCLEOTIDE SEQUENCE [LARGE SCALE GENOMIC DNA]</scope>
    <source>
        <strain evidence="2">cv. 10/8</strain>
        <tissue evidence="1">Leaf</tissue>
    </source>
</reference>